<sequence length="733" mass="85338">MKLLVTPTQVFVPPCTRLNAYIEYEQKGSLKLSSFVAEPSLKPCISLYALLHQQQPDQQLLKQFVSYIQKYVDLSDLELILPEQEPSYMKVYMNAHFNQKLKNITAVPDYVMTRFRSLYQHEVHVLYIDSMWFYGYYQGRMIVKSPLVEDKLWNFVQEASGFSEDKVNLVLKQFLIQTAMQILNDGDSKACYFKGKGSQTAMKYYNQHITGSFEQVDDQIVISNIFITDYINQFCEQLKHVLNLQKVIFCTADIKLIPLLKYIAKRLHGEQHFMLADFSMEPTQHFHMDEIIIIEGQKCHVTPEFNFIGNKSSKIFLCGNGQTYQVVNPAGFTLKPIPKADKPIILSETEVEDKIIHEQTASLKFKKDMLEFQPQSKEVSTILALVKSRYEQMYRGDNQFANIIRDLLEKLGSVRCITIDDCVIFDNVEEYNENYYLYTSIFKNQLVHSYLVTGQQNTIYQQNPQPMHFIPFVHTAKYNAMPLHIAPYSIQLKAYQSTNQKQILKQLVTQLIGNNYSVSNLSNTNIRVTTQFQLVFDQFQLQPGPIELSISRLSQLGFQLIQNQISMDQLKKTEIMNHELYLWKNFILHSKTCRSYDFMVKNLPVFMSNNLKAKQIERIWSQKQLVKNVFNAYIERTGFDLNSSIRIIGACQFQSENFRKIEIINFASIVQVFRNMVAHFKGQLVITDEQGKTVKIYNVGELFQFFERKCPGIFQVVYDTWLQTEGGNIFGIE</sequence>
<keyword evidence="3" id="KW-1185">Reference proteome</keyword>
<dbReference type="AlphaFoldDB" id="A0AA86QRV8"/>
<proteinExistence type="predicted"/>
<reference evidence="1" key="1">
    <citation type="submission" date="2023-06" db="EMBL/GenBank/DDBJ databases">
        <authorList>
            <person name="Kurt Z."/>
        </authorList>
    </citation>
    <scope>NUCLEOTIDE SEQUENCE</scope>
</reference>
<name>A0AA86QRV8_9EUKA</name>
<comment type="caution">
    <text evidence="1">The sequence shown here is derived from an EMBL/GenBank/DDBJ whole genome shotgun (WGS) entry which is preliminary data.</text>
</comment>
<protein>
    <submittedName>
        <fullName evidence="1">Uncharacterized protein</fullName>
    </submittedName>
</protein>
<gene>
    <name evidence="2" type="ORF">HINF_LOCUS29475</name>
    <name evidence="1" type="ORF">HINF_LOCUS52489</name>
</gene>
<accession>A0AA86QRV8</accession>
<evidence type="ECO:0000313" key="2">
    <source>
        <dbReference type="EMBL" id="CAL6024150.1"/>
    </source>
</evidence>
<reference evidence="2 3" key="2">
    <citation type="submission" date="2024-07" db="EMBL/GenBank/DDBJ databases">
        <authorList>
            <person name="Akdeniz Z."/>
        </authorList>
    </citation>
    <scope>NUCLEOTIDE SEQUENCE [LARGE SCALE GENOMIC DNA]</scope>
</reference>
<dbReference type="EMBL" id="CAXDID020000095">
    <property type="protein sequence ID" value="CAL6024150.1"/>
    <property type="molecule type" value="Genomic_DNA"/>
</dbReference>
<evidence type="ECO:0000313" key="1">
    <source>
        <dbReference type="EMBL" id="CAI9964844.1"/>
    </source>
</evidence>
<evidence type="ECO:0000313" key="3">
    <source>
        <dbReference type="Proteomes" id="UP001642409"/>
    </source>
</evidence>
<organism evidence="1">
    <name type="scientific">Hexamita inflata</name>
    <dbReference type="NCBI Taxonomy" id="28002"/>
    <lineage>
        <taxon>Eukaryota</taxon>
        <taxon>Metamonada</taxon>
        <taxon>Diplomonadida</taxon>
        <taxon>Hexamitidae</taxon>
        <taxon>Hexamitinae</taxon>
        <taxon>Hexamita</taxon>
    </lineage>
</organism>
<dbReference type="Proteomes" id="UP001642409">
    <property type="component" value="Unassembled WGS sequence"/>
</dbReference>
<dbReference type="EMBL" id="CATOUU010000983">
    <property type="protein sequence ID" value="CAI9964844.1"/>
    <property type="molecule type" value="Genomic_DNA"/>
</dbReference>